<dbReference type="RefSeq" id="WP_231449008.1">
    <property type="nucleotide sequence ID" value="NZ_JAJOMB010000027.1"/>
</dbReference>
<evidence type="ECO:0000313" key="2">
    <source>
        <dbReference type="Proteomes" id="UP001138997"/>
    </source>
</evidence>
<proteinExistence type="predicted"/>
<name>A0A9X1NLY8_9ACTN</name>
<gene>
    <name evidence="1" type="ORF">LR394_35200</name>
</gene>
<protein>
    <submittedName>
        <fullName evidence="1">Uncharacterized protein</fullName>
    </submittedName>
</protein>
<comment type="caution">
    <text evidence="1">The sequence shown here is derived from an EMBL/GenBank/DDBJ whole genome shotgun (WGS) entry which is preliminary data.</text>
</comment>
<dbReference type="EMBL" id="JAJOMB010000027">
    <property type="protein sequence ID" value="MCD5316156.1"/>
    <property type="molecule type" value="Genomic_DNA"/>
</dbReference>
<sequence>MTRSDIPLVVLVTSQHLYDTTHQIIAQIGYQDSKGWWQTPTWGWCQTASQYADFQITGYVDLEKGTVWGYSHYFNPHQISLDQAESIVKVLRKIKRGLDRADTERGYIPDNSFHEYVIRITAALGITDYRVPTGDSPSNSGHDVRQVSGGGLRTWLHHRVNEIAHLAAN</sequence>
<keyword evidence="2" id="KW-1185">Reference proteome</keyword>
<reference evidence="1" key="1">
    <citation type="submission" date="2021-11" db="EMBL/GenBank/DDBJ databases">
        <title>Streptomyces corallinus and Kineosporia corallina sp. nov., two new coral-derived marine actinobacteria.</title>
        <authorList>
            <person name="Buangrab K."/>
            <person name="Sutthacheep M."/>
            <person name="Yeemin T."/>
            <person name="Harunari E."/>
            <person name="Igarashi Y."/>
            <person name="Sripreechasak P."/>
            <person name="Kanchanasin P."/>
            <person name="Tanasupawat S."/>
            <person name="Phongsopitanun W."/>
        </authorList>
    </citation>
    <scope>NUCLEOTIDE SEQUENCE</scope>
    <source>
        <strain evidence="1">JCM 31032</strain>
    </source>
</reference>
<organism evidence="1 2">
    <name type="scientific">Kineosporia babensis</name>
    <dbReference type="NCBI Taxonomy" id="499548"/>
    <lineage>
        <taxon>Bacteria</taxon>
        <taxon>Bacillati</taxon>
        <taxon>Actinomycetota</taxon>
        <taxon>Actinomycetes</taxon>
        <taxon>Kineosporiales</taxon>
        <taxon>Kineosporiaceae</taxon>
        <taxon>Kineosporia</taxon>
    </lineage>
</organism>
<dbReference type="AlphaFoldDB" id="A0A9X1NLY8"/>
<accession>A0A9X1NLY8</accession>
<dbReference type="Proteomes" id="UP001138997">
    <property type="component" value="Unassembled WGS sequence"/>
</dbReference>
<evidence type="ECO:0000313" key="1">
    <source>
        <dbReference type="EMBL" id="MCD5316156.1"/>
    </source>
</evidence>